<gene>
    <name evidence="1" type="ORF">F2Q69_00049298</name>
</gene>
<accession>A0A8S9PYM5</accession>
<dbReference type="EMBL" id="QGKX02001347">
    <property type="protein sequence ID" value="KAF3524751.1"/>
    <property type="molecule type" value="Genomic_DNA"/>
</dbReference>
<proteinExistence type="predicted"/>
<reference evidence="1" key="1">
    <citation type="submission" date="2019-12" db="EMBL/GenBank/DDBJ databases">
        <title>Genome sequencing and annotation of Brassica cretica.</title>
        <authorList>
            <person name="Studholme D.J."/>
            <person name="Sarris P."/>
        </authorList>
    </citation>
    <scope>NUCLEOTIDE SEQUENCE</scope>
    <source>
        <strain evidence="1">PFS-109/04</strain>
        <tissue evidence="1">Leaf</tissue>
    </source>
</reference>
<name>A0A8S9PYM5_BRACR</name>
<sequence>MVTCCSASLLILPSRLPVWLSELYRRFSGVIDRLGSTIRLRSIPGVAMVHLCFAIVWLDFTCRWVEATRRGSSSASSTVTIISFEEFIGNQLLWKRNGSFRHPRQRGEPHGPVVIVNG</sequence>
<dbReference type="Proteomes" id="UP000712600">
    <property type="component" value="Unassembled WGS sequence"/>
</dbReference>
<evidence type="ECO:0000313" key="2">
    <source>
        <dbReference type="Proteomes" id="UP000712600"/>
    </source>
</evidence>
<protein>
    <submittedName>
        <fullName evidence="1">Uncharacterized protein</fullName>
    </submittedName>
</protein>
<evidence type="ECO:0000313" key="1">
    <source>
        <dbReference type="EMBL" id="KAF3524751.1"/>
    </source>
</evidence>
<dbReference type="AlphaFoldDB" id="A0A8S9PYM5"/>
<organism evidence="1 2">
    <name type="scientific">Brassica cretica</name>
    <name type="common">Mustard</name>
    <dbReference type="NCBI Taxonomy" id="69181"/>
    <lineage>
        <taxon>Eukaryota</taxon>
        <taxon>Viridiplantae</taxon>
        <taxon>Streptophyta</taxon>
        <taxon>Embryophyta</taxon>
        <taxon>Tracheophyta</taxon>
        <taxon>Spermatophyta</taxon>
        <taxon>Magnoliopsida</taxon>
        <taxon>eudicotyledons</taxon>
        <taxon>Gunneridae</taxon>
        <taxon>Pentapetalae</taxon>
        <taxon>rosids</taxon>
        <taxon>malvids</taxon>
        <taxon>Brassicales</taxon>
        <taxon>Brassicaceae</taxon>
        <taxon>Brassiceae</taxon>
        <taxon>Brassica</taxon>
    </lineage>
</organism>
<comment type="caution">
    <text evidence="1">The sequence shown here is derived from an EMBL/GenBank/DDBJ whole genome shotgun (WGS) entry which is preliminary data.</text>
</comment>